<evidence type="ECO:0000313" key="1">
    <source>
        <dbReference type="EMBL" id="KIM59448.1"/>
    </source>
</evidence>
<gene>
    <name evidence="1" type="ORF">SCLCIDRAFT_27280</name>
</gene>
<organism evidence="1 2">
    <name type="scientific">Scleroderma citrinum Foug A</name>
    <dbReference type="NCBI Taxonomy" id="1036808"/>
    <lineage>
        <taxon>Eukaryota</taxon>
        <taxon>Fungi</taxon>
        <taxon>Dikarya</taxon>
        <taxon>Basidiomycota</taxon>
        <taxon>Agaricomycotina</taxon>
        <taxon>Agaricomycetes</taxon>
        <taxon>Agaricomycetidae</taxon>
        <taxon>Boletales</taxon>
        <taxon>Sclerodermatineae</taxon>
        <taxon>Sclerodermataceae</taxon>
        <taxon>Scleroderma</taxon>
    </lineage>
</organism>
<keyword evidence="2" id="KW-1185">Reference proteome</keyword>
<name>A0A0C2ZC86_9AGAM</name>
<sequence length="67" mass="7184">MEVALDAQHDCPALSHAVLHFLDSLTAISTALAPVFMGRMLSYKNISDLPGTVVERAREQDCSGPAD</sequence>
<accession>A0A0C2ZC86</accession>
<dbReference type="HOGENOM" id="CLU_2813937_0_0_1"/>
<evidence type="ECO:0000313" key="2">
    <source>
        <dbReference type="Proteomes" id="UP000053989"/>
    </source>
</evidence>
<reference evidence="1 2" key="1">
    <citation type="submission" date="2014-04" db="EMBL/GenBank/DDBJ databases">
        <authorList>
            <consortium name="DOE Joint Genome Institute"/>
            <person name="Kuo A."/>
            <person name="Kohler A."/>
            <person name="Nagy L.G."/>
            <person name="Floudas D."/>
            <person name="Copeland A."/>
            <person name="Barry K.W."/>
            <person name="Cichocki N."/>
            <person name="Veneault-Fourrey C."/>
            <person name="LaButti K."/>
            <person name="Lindquist E.A."/>
            <person name="Lipzen A."/>
            <person name="Lundell T."/>
            <person name="Morin E."/>
            <person name="Murat C."/>
            <person name="Sun H."/>
            <person name="Tunlid A."/>
            <person name="Henrissat B."/>
            <person name="Grigoriev I.V."/>
            <person name="Hibbett D.S."/>
            <person name="Martin F."/>
            <person name="Nordberg H.P."/>
            <person name="Cantor M.N."/>
            <person name="Hua S.X."/>
        </authorList>
    </citation>
    <scope>NUCLEOTIDE SEQUENCE [LARGE SCALE GENOMIC DNA]</scope>
    <source>
        <strain evidence="1 2">Foug A</strain>
    </source>
</reference>
<proteinExistence type="predicted"/>
<protein>
    <submittedName>
        <fullName evidence="1">Uncharacterized protein</fullName>
    </submittedName>
</protein>
<dbReference type="EMBL" id="KN822073">
    <property type="protein sequence ID" value="KIM59448.1"/>
    <property type="molecule type" value="Genomic_DNA"/>
</dbReference>
<reference evidence="2" key="2">
    <citation type="submission" date="2015-01" db="EMBL/GenBank/DDBJ databases">
        <title>Evolutionary Origins and Diversification of the Mycorrhizal Mutualists.</title>
        <authorList>
            <consortium name="DOE Joint Genome Institute"/>
            <consortium name="Mycorrhizal Genomics Consortium"/>
            <person name="Kohler A."/>
            <person name="Kuo A."/>
            <person name="Nagy L.G."/>
            <person name="Floudas D."/>
            <person name="Copeland A."/>
            <person name="Barry K.W."/>
            <person name="Cichocki N."/>
            <person name="Veneault-Fourrey C."/>
            <person name="LaButti K."/>
            <person name="Lindquist E.A."/>
            <person name="Lipzen A."/>
            <person name="Lundell T."/>
            <person name="Morin E."/>
            <person name="Murat C."/>
            <person name="Riley R."/>
            <person name="Ohm R."/>
            <person name="Sun H."/>
            <person name="Tunlid A."/>
            <person name="Henrissat B."/>
            <person name="Grigoriev I.V."/>
            <person name="Hibbett D.S."/>
            <person name="Martin F."/>
        </authorList>
    </citation>
    <scope>NUCLEOTIDE SEQUENCE [LARGE SCALE GENOMIC DNA]</scope>
    <source>
        <strain evidence="2">Foug A</strain>
    </source>
</reference>
<dbReference type="AlphaFoldDB" id="A0A0C2ZC86"/>
<dbReference type="InParanoid" id="A0A0C2ZC86"/>
<dbReference type="Proteomes" id="UP000053989">
    <property type="component" value="Unassembled WGS sequence"/>
</dbReference>